<dbReference type="Proteomes" id="UP000281553">
    <property type="component" value="Unassembled WGS sequence"/>
</dbReference>
<feature type="region of interest" description="Disordered" evidence="1">
    <location>
        <begin position="1"/>
        <end position="33"/>
    </location>
</feature>
<evidence type="ECO:0000313" key="3">
    <source>
        <dbReference type="Proteomes" id="UP000281553"/>
    </source>
</evidence>
<gene>
    <name evidence="2" type="ORF">DILT_LOCUS16050</name>
</gene>
<organism evidence="2 3">
    <name type="scientific">Dibothriocephalus latus</name>
    <name type="common">Fish tapeworm</name>
    <name type="synonym">Diphyllobothrium latum</name>
    <dbReference type="NCBI Taxonomy" id="60516"/>
    <lineage>
        <taxon>Eukaryota</taxon>
        <taxon>Metazoa</taxon>
        <taxon>Spiralia</taxon>
        <taxon>Lophotrochozoa</taxon>
        <taxon>Platyhelminthes</taxon>
        <taxon>Cestoda</taxon>
        <taxon>Eucestoda</taxon>
        <taxon>Diphyllobothriidea</taxon>
        <taxon>Diphyllobothriidae</taxon>
        <taxon>Dibothriocephalus</taxon>
    </lineage>
</organism>
<keyword evidence="3" id="KW-1185">Reference proteome</keyword>
<name>A0A3P7NB66_DIBLA</name>
<feature type="compositionally biased region" description="Basic and acidic residues" evidence="1">
    <location>
        <begin position="8"/>
        <end position="21"/>
    </location>
</feature>
<sequence>MTAIGGELRGRRAVSDNRTSRDTNASGRQDPLQAKVRAYLTGMKQLLAELHSAGVEEEEGLRRPAYRHFEEFWAPRKLGQQDWNRQLRIYHDRGDTLYSPPPERELAN</sequence>
<proteinExistence type="predicted"/>
<protein>
    <submittedName>
        <fullName evidence="2">Uncharacterized protein</fullName>
    </submittedName>
</protein>
<dbReference type="OrthoDB" id="6233803at2759"/>
<reference evidence="2 3" key="1">
    <citation type="submission" date="2018-11" db="EMBL/GenBank/DDBJ databases">
        <authorList>
            <consortium name="Pathogen Informatics"/>
        </authorList>
    </citation>
    <scope>NUCLEOTIDE SEQUENCE [LARGE SCALE GENOMIC DNA]</scope>
</reference>
<evidence type="ECO:0000256" key="1">
    <source>
        <dbReference type="SAM" id="MobiDB-lite"/>
    </source>
</evidence>
<dbReference type="EMBL" id="UYRU01082639">
    <property type="protein sequence ID" value="VDN32758.1"/>
    <property type="molecule type" value="Genomic_DNA"/>
</dbReference>
<accession>A0A3P7NB66</accession>
<dbReference type="AlphaFoldDB" id="A0A3P7NB66"/>
<evidence type="ECO:0000313" key="2">
    <source>
        <dbReference type="EMBL" id="VDN32758.1"/>
    </source>
</evidence>